<proteinExistence type="predicted"/>
<dbReference type="Proteomes" id="UP000014227">
    <property type="component" value="Chromosome I"/>
</dbReference>
<name>S0EW04_CHTCT</name>
<evidence type="ECO:0000313" key="2">
    <source>
        <dbReference type="Proteomes" id="UP000014227"/>
    </source>
</evidence>
<dbReference type="RefSeq" id="WP_016483526.1">
    <property type="nucleotide sequence ID" value="NC_021487.1"/>
</dbReference>
<dbReference type="STRING" id="454171.CP488_01895"/>
<accession>S0EW04</accession>
<dbReference type="PATRIC" id="fig|1303518.3.peg.2283"/>
<organism evidence="1 2">
    <name type="scientific">Chthonomonas calidirosea (strain DSM 23976 / ICMP 18418 / T49)</name>
    <dbReference type="NCBI Taxonomy" id="1303518"/>
    <lineage>
        <taxon>Bacteria</taxon>
        <taxon>Bacillati</taxon>
        <taxon>Armatimonadota</taxon>
        <taxon>Chthonomonadia</taxon>
        <taxon>Chthonomonadales</taxon>
        <taxon>Chthonomonadaceae</taxon>
        <taxon>Chthonomonas</taxon>
    </lineage>
</organism>
<dbReference type="EMBL" id="HF951689">
    <property type="protein sequence ID" value="CCW36005.1"/>
    <property type="molecule type" value="Genomic_DNA"/>
</dbReference>
<keyword evidence="2" id="KW-1185">Reference proteome</keyword>
<dbReference type="InParanoid" id="S0EW04"/>
<dbReference type="AlphaFoldDB" id="S0EW04"/>
<reference evidence="2" key="1">
    <citation type="submission" date="2013-03" db="EMBL/GenBank/DDBJ databases">
        <title>Genome sequence of Chthonomonas calidirosea, the first sequenced genome from the Armatimonadetes phylum (formally candidate division OP10).</title>
        <authorList>
            <person name="Lee K.C.Y."/>
            <person name="Morgan X.C."/>
            <person name="Dunfield P.F."/>
            <person name="Tamas I."/>
            <person name="Houghton K.M."/>
            <person name="Vyssotski M."/>
            <person name="Ryan J.L.J."/>
            <person name="Lagutin K."/>
            <person name="McDonald I.R."/>
            <person name="Stott M.B."/>
        </authorList>
    </citation>
    <scope>NUCLEOTIDE SEQUENCE [LARGE SCALE GENOMIC DNA]</scope>
    <source>
        <strain evidence="2">DSM 23976 / ICMP 18418 / T49</strain>
    </source>
</reference>
<dbReference type="HOGENOM" id="CLU_2315229_0_0_0"/>
<dbReference type="KEGG" id="ccz:CCALI_02198"/>
<gene>
    <name evidence="1" type="ORF">CCALI_02198</name>
</gene>
<evidence type="ECO:0000313" key="1">
    <source>
        <dbReference type="EMBL" id="CCW36005.1"/>
    </source>
</evidence>
<sequence length="99" mass="11526">MLDQEYRWYCIGCERLGREPMPFELFEAYWHEMQQHALRLQEAEANNALETLDPNLRAQMQQRVRSDPMIRALLIGMAEESGSLEGFPPLLENGDGERS</sequence>
<protein>
    <submittedName>
        <fullName evidence="1">Uncharacterized protein</fullName>
    </submittedName>
</protein>